<dbReference type="EMBL" id="HBHR01013510">
    <property type="protein sequence ID" value="CAD9864810.1"/>
    <property type="molecule type" value="Transcribed_RNA"/>
</dbReference>
<evidence type="ECO:0000256" key="2">
    <source>
        <dbReference type="ARBA" id="ARBA00022692"/>
    </source>
</evidence>
<accession>A0A7S2XXH5</accession>
<dbReference type="AlphaFoldDB" id="A0A7S2XXH5"/>
<feature type="transmembrane region" description="Helical" evidence="7">
    <location>
        <begin position="301"/>
        <end position="327"/>
    </location>
</feature>
<evidence type="ECO:0000256" key="7">
    <source>
        <dbReference type="SAM" id="Phobius"/>
    </source>
</evidence>
<evidence type="ECO:0000256" key="5">
    <source>
        <dbReference type="RuleBase" id="RU003945"/>
    </source>
</evidence>
<organism evidence="10">
    <name type="scientific">Fibrocapsa japonica</name>
    <dbReference type="NCBI Taxonomy" id="94617"/>
    <lineage>
        <taxon>Eukaryota</taxon>
        <taxon>Sar</taxon>
        <taxon>Stramenopiles</taxon>
        <taxon>Ochrophyta</taxon>
        <taxon>Raphidophyceae</taxon>
        <taxon>Chattonellales</taxon>
        <taxon>Chattonellaceae</taxon>
        <taxon>Fibrocapsa</taxon>
    </lineage>
</organism>
<dbReference type="Pfam" id="PF02096">
    <property type="entry name" value="60KD_IMP"/>
    <property type="match status" value="1"/>
</dbReference>
<comment type="similarity">
    <text evidence="5">Belongs to the OXA1/ALB3/YidC family.</text>
</comment>
<dbReference type="InterPro" id="IPR028055">
    <property type="entry name" value="YidC/Oxa/ALB_C"/>
</dbReference>
<keyword evidence="8" id="KW-0732">Signal</keyword>
<protein>
    <recommendedName>
        <fullName evidence="9">Membrane insertase YidC/Oxa/ALB C-terminal domain-containing protein</fullName>
    </recommendedName>
</protein>
<evidence type="ECO:0000256" key="8">
    <source>
        <dbReference type="SAM" id="SignalP"/>
    </source>
</evidence>
<evidence type="ECO:0000259" key="9">
    <source>
        <dbReference type="Pfam" id="PF02096"/>
    </source>
</evidence>
<name>A0A7S2XXH5_9STRA</name>
<dbReference type="InterPro" id="IPR001708">
    <property type="entry name" value="YidC/ALB3/OXA1/COX18"/>
</dbReference>
<feature type="chain" id="PRO_5030890495" description="Membrane insertase YidC/Oxa/ALB C-terminal domain-containing protein" evidence="8">
    <location>
        <begin position="21"/>
        <end position="458"/>
    </location>
</feature>
<gene>
    <name evidence="10" type="ORF">FJAP1339_LOCUS6668</name>
</gene>
<comment type="subcellular location">
    <subcellularLocation>
        <location evidence="1 5">Membrane</location>
        <topology evidence="1 5">Multi-pass membrane protein</topology>
    </subcellularLocation>
</comment>
<feature type="transmembrane region" description="Helical" evidence="7">
    <location>
        <begin position="263"/>
        <end position="280"/>
    </location>
</feature>
<feature type="region of interest" description="Disordered" evidence="6">
    <location>
        <begin position="430"/>
        <end position="458"/>
    </location>
</feature>
<evidence type="ECO:0000313" key="10">
    <source>
        <dbReference type="EMBL" id="CAD9864810.1"/>
    </source>
</evidence>
<dbReference type="CDD" id="cd20070">
    <property type="entry name" value="5TM_YidC_Alb3"/>
    <property type="match status" value="1"/>
</dbReference>
<evidence type="ECO:0000256" key="1">
    <source>
        <dbReference type="ARBA" id="ARBA00004141"/>
    </source>
</evidence>
<dbReference type="NCBIfam" id="TIGR03592">
    <property type="entry name" value="yidC_oxa1_cterm"/>
    <property type="match status" value="1"/>
</dbReference>
<sequence length="458" mass="48997">MKRSILCCVLALKAINEARAFLPNSQTGFSNHAHSIKYRGHRSATKMLAVNPTPFVVPNAFTPDYTPDFMTSVANGLADAATAASDTATAAAAAGAQVQDAGWLQPIVSGIEAAIVFMHTAGLNYGVAIILFTAIIKAVTYPLTYTQIASTTKMQAVAPKIKEIQAKVGQTNPERANQLIADLYQKEQVNPLAGCVPALVQIPIFISLYRALLNLAAEEKLNEAFLWLPSLDGPTYGASPADGMNWLKTGWEDGVPPLGWPDTLAFLTLPVILVISQYISTQIMQPKVKPGEPDPMEQNQLLFKVLPLMIGYFSLNVPSGLAIYWVANNFLTTGLTLFVRKQVEAATAGPQVVTASSSTEAPPTNQFEYQPKESWTDFKAEKKAKKAAARAAAISDPDVEVLDAEVVPAASSADAEEVAPVAAEVSAVPAVAVDLNDRPPDKPTRKSKKGKGKKKARN</sequence>
<dbReference type="GO" id="GO:0051205">
    <property type="term" value="P:protein insertion into membrane"/>
    <property type="evidence" value="ECO:0007669"/>
    <property type="project" value="TreeGrafter"/>
</dbReference>
<feature type="signal peptide" evidence="8">
    <location>
        <begin position="1"/>
        <end position="20"/>
    </location>
</feature>
<dbReference type="InterPro" id="IPR047196">
    <property type="entry name" value="YidC_ALB_C"/>
</dbReference>
<keyword evidence="2 5" id="KW-0812">Transmembrane</keyword>
<dbReference type="GO" id="GO:0016020">
    <property type="term" value="C:membrane"/>
    <property type="evidence" value="ECO:0007669"/>
    <property type="project" value="UniProtKB-SubCell"/>
</dbReference>
<feature type="compositionally biased region" description="Basic and acidic residues" evidence="6">
    <location>
        <begin position="435"/>
        <end position="444"/>
    </location>
</feature>
<keyword evidence="3 7" id="KW-1133">Transmembrane helix</keyword>
<reference evidence="10" key="1">
    <citation type="submission" date="2021-01" db="EMBL/GenBank/DDBJ databases">
        <authorList>
            <person name="Corre E."/>
            <person name="Pelletier E."/>
            <person name="Niang G."/>
            <person name="Scheremetjew M."/>
            <person name="Finn R."/>
            <person name="Kale V."/>
            <person name="Holt S."/>
            <person name="Cochrane G."/>
            <person name="Meng A."/>
            <person name="Brown T."/>
            <person name="Cohen L."/>
        </authorList>
    </citation>
    <scope>NUCLEOTIDE SEQUENCE</scope>
    <source>
        <strain evidence="10">CCMP1661</strain>
    </source>
</reference>
<dbReference type="PANTHER" id="PTHR12428">
    <property type="entry name" value="OXA1"/>
    <property type="match status" value="1"/>
</dbReference>
<dbReference type="PANTHER" id="PTHR12428:SF14">
    <property type="entry name" value="ALBINO3-LIKE PROTEIN 1, CHLOROPLASTIC"/>
    <property type="match status" value="1"/>
</dbReference>
<feature type="domain" description="Membrane insertase YidC/Oxa/ALB C-terminal" evidence="9">
    <location>
        <begin position="125"/>
        <end position="341"/>
    </location>
</feature>
<evidence type="ECO:0000256" key="6">
    <source>
        <dbReference type="SAM" id="MobiDB-lite"/>
    </source>
</evidence>
<proteinExistence type="inferred from homology"/>
<evidence type="ECO:0000256" key="4">
    <source>
        <dbReference type="ARBA" id="ARBA00023136"/>
    </source>
</evidence>
<evidence type="ECO:0000256" key="3">
    <source>
        <dbReference type="ARBA" id="ARBA00022989"/>
    </source>
</evidence>
<dbReference type="GO" id="GO:0032977">
    <property type="term" value="F:membrane insertase activity"/>
    <property type="evidence" value="ECO:0007669"/>
    <property type="project" value="InterPro"/>
</dbReference>
<feature type="compositionally biased region" description="Basic residues" evidence="6">
    <location>
        <begin position="445"/>
        <end position="458"/>
    </location>
</feature>
<keyword evidence="4 7" id="KW-0472">Membrane</keyword>